<dbReference type="Proteomes" id="UP000887565">
    <property type="component" value="Unplaced"/>
</dbReference>
<proteinExistence type="predicted"/>
<accession>A0A915JZD1</accession>
<dbReference type="WBParaSite" id="nRc.2.0.1.t31757-RA">
    <property type="protein sequence ID" value="nRc.2.0.1.t31757-RA"/>
    <property type="gene ID" value="nRc.2.0.1.g31757"/>
</dbReference>
<evidence type="ECO:0000313" key="2">
    <source>
        <dbReference type="Proteomes" id="UP000887565"/>
    </source>
</evidence>
<dbReference type="AlphaFoldDB" id="A0A915JZD1"/>
<organism evidence="2 3">
    <name type="scientific">Romanomermis culicivorax</name>
    <name type="common">Nematode worm</name>
    <dbReference type="NCBI Taxonomy" id="13658"/>
    <lineage>
        <taxon>Eukaryota</taxon>
        <taxon>Metazoa</taxon>
        <taxon>Ecdysozoa</taxon>
        <taxon>Nematoda</taxon>
        <taxon>Enoplea</taxon>
        <taxon>Dorylaimia</taxon>
        <taxon>Mermithida</taxon>
        <taxon>Mermithoidea</taxon>
        <taxon>Mermithidae</taxon>
        <taxon>Romanomermis</taxon>
    </lineage>
</organism>
<feature type="chain" id="PRO_5036928639" evidence="1">
    <location>
        <begin position="25"/>
        <end position="84"/>
    </location>
</feature>
<sequence length="84" mass="8345">MVHCGCSNCLALGVLGCAASLADVAERAENGRACIGRCGASEKAAVIPGVENIDVADVGVVAALIVSDAAIIGEDAGKNRFEKS</sequence>
<name>A0A915JZD1_ROMCU</name>
<reference evidence="3" key="1">
    <citation type="submission" date="2022-11" db="UniProtKB">
        <authorList>
            <consortium name="WormBaseParasite"/>
        </authorList>
    </citation>
    <scope>IDENTIFICATION</scope>
</reference>
<feature type="signal peptide" evidence="1">
    <location>
        <begin position="1"/>
        <end position="24"/>
    </location>
</feature>
<keyword evidence="2" id="KW-1185">Reference proteome</keyword>
<protein>
    <submittedName>
        <fullName evidence="3">Uncharacterized protein</fullName>
    </submittedName>
</protein>
<evidence type="ECO:0000256" key="1">
    <source>
        <dbReference type="SAM" id="SignalP"/>
    </source>
</evidence>
<evidence type="ECO:0000313" key="3">
    <source>
        <dbReference type="WBParaSite" id="nRc.2.0.1.t31757-RA"/>
    </source>
</evidence>
<keyword evidence="1" id="KW-0732">Signal</keyword>